<accession>A0ABD0RF08</accession>
<dbReference type="SMART" id="SM00589">
    <property type="entry name" value="PRY"/>
    <property type="match status" value="1"/>
</dbReference>
<dbReference type="Pfam" id="PF13765">
    <property type="entry name" value="PRY"/>
    <property type="match status" value="1"/>
</dbReference>
<dbReference type="GO" id="GO:0008270">
    <property type="term" value="F:zinc ion binding"/>
    <property type="evidence" value="ECO:0007669"/>
    <property type="project" value="UniProtKB-KW"/>
</dbReference>
<dbReference type="InterPro" id="IPR051051">
    <property type="entry name" value="E3_ubiq-ligase_TRIM/RNF"/>
</dbReference>
<evidence type="ECO:0000313" key="6">
    <source>
        <dbReference type="Proteomes" id="UP001529510"/>
    </source>
</evidence>
<evidence type="ECO:0000256" key="2">
    <source>
        <dbReference type="ARBA" id="ARBA00022771"/>
    </source>
</evidence>
<dbReference type="GO" id="GO:0005737">
    <property type="term" value="C:cytoplasm"/>
    <property type="evidence" value="ECO:0007669"/>
    <property type="project" value="UniProtKB-ARBA"/>
</dbReference>
<dbReference type="InterPro" id="IPR006574">
    <property type="entry name" value="PRY"/>
</dbReference>
<proteinExistence type="predicted"/>
<feature type="non-terminal residue" evidence="5">
    <location>
        <position position="1"/>
    </location>
</feature>
<keyword evidence="6" id="KW-1185">Reference proteome</keyword>
<feature type="non-terminal residue" evidence="5">
    <location>
        <position position="60"/>
    </location>
</feature>
<dbReference type="PANTHER" id="PTHR25465">
    <property type="entry name" value="B-BOX DOMAIN CONTAINING"/>
    <property type="match status" value="1"/>
</dbReference>
<dbReference type="AlphaFoldDB" id="A0ABD0RF08"/>
<organism evidence="5 6">
    <name type="scientific">Cirrhinus mrigala</name>
    <name type="common">Mrigala</name>
    <dbReference type="NCBI Taxonomy" id="683832"/>
    <lineage>
        <taxon>Eukaryota</taxon>
        <taxon>Metazoa</taxon>
        <taxon>Chordata</taxon>
        <taxon>Craniata</taxon>
        <taxon>Vertebrata</taxon>
        <taxon>Euteleostomi</taxon>
        <taxon>Actinopterygii</taxon>
        <taxon>Neopterygii</taxon>
        <taxon>Teleostei</taxon>
        <taxon>Ostariophysi</taxon>
        <taxon>Cypriniformes</taxon>
        <taxon>Cyprinidae</taxon>
        <taxon>Labeoninae</taxon>
        <taxon>Labeonini</taxon>
        <taxon>Cirrhinus</taxon>
    </lineage>
</organism>
<dbReference type="InterPro" id="IPR001870">
    <property type="entry name" value="B30.2/SPRY"/>
</dbReference>
<dbReference type="EMBL" id="JAMKFB020000003">
    <property type="protein sequence ID" value="KAL0196941.1"/>
    <property type="molecule type" value="Genomic_DNA"/>
</dbReference>
<evidence type="ECO:0000256" key="3">
    <source>
        <dbReference type="ARBA" id="ARBA00022833"/>
    </source>
</evidence>
<evidence type="ECO:0000259" key="4">
    <source>
        <dbReference type="PROSITE" id="PS50188"/>
    </source>
</evidence>
<evidence type="ECO:0000256" key="1">
    <source>
        <dbReference type="ARBA" id="ARBA00022723"/>
    </source>
</evidence>
<keyword evidence="2" id="KW-0863">Zinc-finger</keyword>
<dbReference type="SUPFAM" id="SSF49899">
    <property type="entry name" value="Concanavalin A-like lectins/glucanases"/>
    <property type="match status" value="1"/>
</dbReference>
<dbReference type="Proteomes" id="UP001529510">
    <property type="component" value="Unassembled WGS sequence"/>
</dbReference>
<reference evidence="5 6" key="1">
    <citation type="submission" date="2024-05" db="EMBL/GenBank/DDBJ databases">
        <title>Genome sequencing and assembly of Indian major carp, Cirrhinus mrigala (Hamilton, 1822).</title>
        <authorList>
            <person name="Mohindra V."/>
            <person name="Chowdhury L.M."/>
            <person name="Lal K."/>
            <person name="Jena J.K."/>
        </authorList>
    </citation>
    <scope>NUCLEOTIDE SEQUENCE [LARGE SCALE GENOMIC DNA]</scope>
    <source>
        <strain evidence="5">CM1030</strain>
        <tissue evidence="5">Blood</tissue>
    </source>
</reference>
<dbReference type="Gene3D" id="2.60.120.920">
    <property type="match status" value="1"/>
</dbReference>
<evidence type="ECO:0000313" key="5">
    <source>
        <dbReference type="EMBL" id="KAL0196941.1"/>
    </source>
</evidence>
<feature type="domain" description="B30.2/SPRY" evidence="4">
    <location>
        <begin position="1"/>
        <end position="60"/>
    </location>
</feature>
<dbReference type="PANTHER" id="PTHR25465:SF5">
    <property type="entry name" value="E3 UBIQUITIN_ISG15 LIGASE TRIM25-RELATED"/>
    <property type="match status" value="1"/>
</dbReference>
<sequence length="60" mass="7203">YHQFTLDPNTVNKHLQLSESNRVVTNPGREQLYPDHPDRFDLYAYQVLCRESVCGRCYWE</sequence>
<gene>
    <name evidence="5" type="ORF">M9458_005481</name>
</gene>
<keyword evidence="1" id="KW-0479">Metal-binding</keyword>
<comment type="caution">
    <text evidence="5">The sequence shown here is derived from an EMBL/GenBank/DDBJ whole genome shotgun (WGS) entry which is preliminary data.</text>
</comment>
<name>A0ABD0RF08_CIRMR</name>
<protein>
    <recommendedName>
        <fullName evidence="4">B30.2/SPRY domain-containing protein</fullName>
    </recommendedName>
</protein>
<keyword evidence="3" id="KW-0862">Zinc</keyword>
<dbReference type="InterPro" id="IPR043136">
    <property type="entry name" value="B30.2/SPRY_sf"/>
</dbReference>
<dbReference type="InterPro" id="IPR013320">
    <property type="entry name" value="ConA-like_dom_sf"/>
</dbReference>
<dbReference type="PROSITE" id="PS50188">
    <property type="entry name" value="B302_SPRY"/>
    <property type="match status" value="1"/>
</dbReference>